<accession>A0ACC2U2H1</accession>
<protein>
    <submittedName>
        <fullName evidence="1">Uncharacterized protein</fullName>
    </submittedName>
</protein>
<proteinExistence type="predicted"/>
<gene>
    <name evidence="1" type="ORF">DSO57_1017986</name>
</gene>
<name>A0ACC2U2H1_9FUNG</name>
<sequence length="86" mass="9595">MVHMTYSNTNPVLKYKINEIPLTIEEEPKGTGKGKKVPPPLGSRQKAWCIMATQLVAIETEPSSANVSTRIEYPVTDVESWTIPPR</sequence>
<dbReference type="Proteomes" id="UP001165960">
    <property type="component" value="Unassembled WGS sequence"/>
</dbReference>
<dbReference type="EMBL" id="QTSX02001497">
    <property type="protein sequence ID" value="KAJ9081124.1"/>
    <property type="molecule type" value="Genomic_DNA"/>
</dbReference>
<organism evidence="1 2">
    <name type="scientific">Entomophthora muscae</name>
    <dbReference type="NCBI Taxonomy" id="34485"/>
    <lineage>
        <taxon>Eukaryota</taxon>
        <taxon>Fungi</taxon>
        <taxon>Fungi incertae sedis</taxon>
        <taxon>Zoopagomycota</taxon>
        <taxon>Entomophthoromycotina</taxon>
        <taxon>Entomophthoromycetes</taxon>
        <taxon>Entomophthorales</taxon>
        <taxon>Entomophthoraceae</taxon>
        <taxon>Entomophthora</taxon>
    </lineage>
</organism>
<comment type="caution">
    <text evidence="1">The sequence shown here is derived from an EMBL/GenBank/DDBJ whole genome shotgun (WGS) entry which is preliminary data.</text>
</comment>
<reference evidence="1" key="1">
    <citation type="submission" date="2022-04" db="EMBL/GenBank/DDBJ databases">
        <title>Genome of the entomopathogenic fungus Entomophthora muscae.</title>
        <authorList>
            <person name="Elya C."/>
            <person name="Lovett B.R."/>
            <person name="Lee E."/>
            <person name="Macias A.M."/>
            <person name="Hajek A.E."/>
            <person name="De Bivort B.L."/>
            <person name="Kasson M.T."/>
            <person name="De Fine Licht H.H."/>
            <person name="Stajich J.E."/>
        </authorList>
    </citation>
    <scope>NUCLEOTIDE SEQUENCE</scope>
    <source>
        <strain evidence="1">Berkeley</strain>
    </source>
</reference>
<evidence type="ECO:0000313" key="2">
    <source>
        <dbReference type="Proteomes" id="UP001165960"/>
    </source>
</evidence>
<evidence type="ECO:0000313" key="1">
    <source>
        <dbReference type="EMBL" id="KAJ9081124.1"/>
    </source>
</evidence>
<keyword evidence="2" id="KW-1185">Reference proteome</keyword>